<dbReference type="AlphaFoldDB" id="A0AAD5ZLJ7"/>
<keyword evidence="2" id="KW-0540">Nuclease</keyword>
<feature type="active site" evidence="7">
    <location>
        <position position="70"/>
    </location>
</feature>
<reference evidence="10 11" key="1">
    <citation type="journal article" date="2022" name="Cell">
        <title>Repeat-based holocentromeres influence genome architecture and karyotype evolution.</title>
        <authorList>
            <person name="Hofstatter P.G."/>
            <person name="Thangavel G."/>
            <person name="Lux T."/>
            <person name="Neumann P."/>
            <person name="Vondrak T."/>
            <person name="Novak P."/>
            <person name="Zhang M."/>
            <person name="Costa L."/>
            <person name="Castellani M."/>
            <person name="Scott A."/>
            <person name="Toegelov H."/>
            <person name="Fuchs J."/>
            <person name="Mata-Sucre Y."/>
            <person name="Dias Y."/>
            <person name="Vanzela A.L.L."/>
            <person name="Huettel B."/>
            <person name="Almeida C.C.S."/>
            <person name="Simkova H."/>
            <person name="Souza G."/>
            <person name="Pedrosa-Harand A."/>
            <person name="Macas J."/>
            <person name="Mayer K.F.X."/>
            <person name="Houben A."/>
            <person name="Marques A."/>
        </authorList>
    </citation>
    <scope>NUCLEOTIDE SEQUENCE [LARGE SCALE GENOMIC DNA]</scope>
    <source>
        <strain evidence="10">RhyTen1mFocal</strain>
    </source>
</reference>
<evidence type="ECO:0000256" key="7">
    <source>
        <dbReference type="PIRSR" id="PIRSR633697-1"/>
    </source>
</evidence>
<protein>
    <submittedName>
        <fullName evidence="10">Uncharacterized protein</fullName>
    </submittedName>
</protein>
<evidence type="ECO:0000313" key="11">
    <source>
        <dbReference type="Proteomes" id="UP001210211"/>
    </source>
</evidence>
<dbReference type="GO" id="GO:0006401">
    <property type="term" value="P:RNA catabolic process"/>
    <property type="evidence" value="ECO:0007669"/>
    <property type="project" value="TreeGrafter"/>
</dbReference>
<dbReference type="Gene3D" id="3.90.730.10">
    <property type="entry name" value="Ribonuclease T2-like"/>
    <property type="match status" value="1"/>
</dbReference>
<evidence type="ECO:0000256" key="9">
    <source>
        <dbReference type="SAM" id="SignalP"/>
    </source>
</evidence>
<evidence type="ECO:0000256" key="3">
    <source>
        <dbReference type="ARBA" id="ARBA00022759"/>
    </source>
</evidence>
<gene>
    <name evidence="10" type="ORF">LUZ61_003755</name>
</gene>
<keyword evidence="11" id="KW-1185">Reference proteome</keyword>
<keyword evidence="4" id="KW-0378">Hydrolase</keyword>
<dbReference type="PANTHER" id="PTHR11240:SF75">
    <property type="entry name" value="RIBONUCLEASE 3"/>
    <property type="match status" value="1"/>
</dbReference>
<dbReference type="CDD" id="cd01061">
    <property type="entry name" value="RNase_T2_euk"/>
    <property type="match status" value="1"/>
</dbReference>
<dbReference type="EMBL" id="JAMRDG010000001">
    <property type="protein sequence ID" value="KAJ3700050.1"/>
    <property type="molecule type" value="Genomic_DNA"/>
</dbReference>
<evidence type="ECO:0000256" key="6">
    <source>
        <dbReference type="ARBA" id="ARBA00023239"/>
    </source>
</evidence>
<dbReference type="Proteomes" id="UP001210211">
    <property type="component" value="Unassembled WGS sequence"/>
</dbReference>
<accession>A0AAD5ZLJ7</accession>
<comment type="similarity">
    <text evidence="1 8">Belongs to the RNase T2 family.</text>
</comment>
<dbReference type="PANTHER" id="PTHR11240">
    <property type="entry name" value="RIBONUCLEASE T2"/>
    <property type="match status" value="1"/>
</dbReference>
<evidence type="ECO:0000256" key="8">
    <source>
        <dbReference type="RuleBase" id="RU004328"/>
    </source>
</evidence>
<keyword evidence="9" id="KW-0732">Signal</keyword>
<sequence>MTHHHCTCTSSFKTMKALFLFSLSLLAVVSSAQDFDFFYFVQQWPGSYCDTKRACCYPKTGKPDPIFTIHGLWPNYNDGTYPSNCDRQNEFEATEIEDLEKTMQKYWPTLACPSSDGLKFWGHEWDKHGTCAESQLDQHSYFLSALNLYKKADILKALQDAGIEPDDRFYSVESIKEAIKRGVGFTPGLHCNTDESRNPQILEVYLCVDTSGKEFIECPTFPRISCKGKVQFPSF</sequence>
<evidence type="ECO:0000256" key="2">
    <source>
        <dbReference type="ARBA" id="ARBA00022722"/>
    </source>
</evidence>
<proteinExistence type="inferred from homology"/>
<dbReference type="InterPro" id="IPR033130">
    <property type="entry name" value="RNase_T2_His_AS_2"/>
</dbReference>
<dbReference type="InterPro" id="IPR001568">
    <property type="entry name" value="RNase_T2-like"/>
</dbReference>
<dbReference type="InterPro" id="IPR033697">
    <property type="entry name" value="Ribonuclease_T2_eukaryotic"/>
</dbReference>
<evidence type="ECO:0000256" key="1">
    <source>
        <dbReference type="ARBA" id="ARBA00007469"/>
    </source>
</evidence>
<dbReference type="SUPFAM" id="SSF55895">
    <property type="entry name" value="Ribonuclease Rh-like"/>
    <property type="match status" value="1"/>
</dbReference>
<feature type="chain" id="PRO_5042106275" evidence="9">
    <location>
        <begin position="33"/>
        <end position="235"/>
    </location>
</feature>
<keyword evidence="3" id="KW-0255">Endonuclease</keyword>
<dbReference type="InterPro" id="IPR018188">
    <property type="entry name" value="RNase_T2_His_AS_1"/>
</dbReference>
<dbReference type="PROSITE" id="PS00531">
    <property type="entry name" value="RNASE_T2_2"/>
    <property type="match status" value="1"/>
</dbReference>
<keyword evidence="5" id="KW-1015">Disulfide bond</keyword>
<evidence type="ECO:0000256" key="5">
    <source>
        <dbReference type="ARBA" id="ARBA00023157"/>
    </source>
</evidence>
<dbReference type="GO" id="GO:0003723">
    <property type="term" value="F:RNA binding"/>
    <property type="evidence" value="ECO:0007669"/>
    <property type="project" value="InterPro"/>
</dbReference>
<organism evidence="10 11">
    <name type="scientific">Rhynchospora tenuis</name>
    <dbReference type="NCBI Taxonomy" id="198213"/>
    <lineage>
        <taxon>Eukaryota</taxon>
        <taxon>Viridiplantae</taxon>
        <taxon>Streptophyta</taxon>
        <taxon>Embryophyta</taxon>
        <taxon>Tracheophyta</taxon>
        <taxon>Spermatophyta</taxon>
        <taxon>Magnoliopsida</taxon>
        <taxon>Liliopsida</taxon>
        <taxon>Poales</taxon>
        <taxon>Cyperaceae</taxon>
        <taxon>Cyperoideae</taxon>
        <taxon>Rhynchosporeae</taxon>
        <taxon>Rhynchospora</taxon>
    </lineage>
</organism>
<feature type="signal peptide" evidence="9">
    <location>
        <begin position="1"/>
        <end position="32"/>
    </location>
</feature>
<feature type="active site" evidence="7">
    <location>
        <position position="124"/>
    </location>
</feature>
<keyword evidence="6" id="KW-0456">Lyase</keyword>
<dbReference type="GO" id="GO:0033897">
    <property type="term" value="F:ribonuclease T2 activity"/>
    <property type="evidence" value="ECO:0007669"/>
    <property type="project" value="InterPro"/>
</dbReference>
<dbReference type="InterPro" id="IPR036430">
    <property type="entry name" value="RNase_T2-like_sf"/>
</dbReference>
<comment type="caution">
    <text evidence="10">The sequence shown here is derived from an EMBL/GenBank/DDBJ whole genome shotgun (WGS) entry which is preliminary data.</text>
</comment>
<dbReference type="FunFam" id="3.90.730.10:FF:000003">
    <property type="entry name" value="Ribonuclease 3"/>
    <property type="match status" value="1"/>
</dbReference>
<evidence type="ECO:0000313" key="10">
    <source>
        <dbReference type="EMBL" id="KAJ3700050.1"/>
    </source>
</evidence>
<dbReference type="GO" id="GO:0005576">
    <property type="term" value="C:extracellular region"/>
    <property type="evidence" value="ECO:0007669"/>
    <property type="project" value="TreeGrafter"/>
</dbReference>
<feature type="active site" evidence="7">
    <location>
        <position position="128"/>
    </location>
</feature>
<evidence type="ECO:0000256" key="4">
    <source>
        <dbReference type="ARBA" id="ARBA00022801"/>
    </source>
</evidence>
<dbReference type="PROSITE" id="PS00530">
    <property type="entry name" value="RNASE_T2_1"/>
    <property type="match status" value="1"/>
</dbReference>
<name>A0AAD5ZLJ7_9POAL</name>
<dbReference type="GO" id="GO:0016787">
    <property type="term" value="F:hydrolase activity"/>
    <property type="evidence" value="ECO:0007669"/>
    <property type="project" value="UniProtKB-KW"/>
</dbReference>
<dbReference type="Pfam" id="PF00445">
    <property type="entry name" value="Ribonuclease_T2"/>
    <property type="match status" value="1"/>
</dbReference>